<dbReference type="Pfam" id="PF25994">
    <property type="entry name" value="HH_AprE"/>
    <property type="match status" value="1"/>
</dbReference>
<dbReference type="PRINTS" id="PR01490">
    <property type="entry name" value="RTXTOXIND"/>
</dbReference>
<proteinExistence type="inferred from homology"/>
<dbReference type="Pfam" id="PF26002">
    <property type="entry name" value="Beta-barrel_AprE"/>
    <property type="match status" value="1"/>
</dbReference>
<evidence type="ECO:0000259" key="13">
    <source>
        <dbReference type="Pfam" id="PF26002"/>
    </source>
</evidence>
<gene>
    <name evidence="14" type="ORF">SAMN05216360_10910</name>
</gene>
<dbReference type="RefSeq" id="WP_091717067.1">
    <property type="nucleotide sequence ID" value="NZ_FNHS01000009.1"/>
</dbReference>
<dbReference type="InterPro" id="IPR058781">
    <property type="entry name" value="HH_AprE-like"/>
</dbReference>
<feature type="transmembrane region" description="Helical" evidence="9">
    <location>
        <begin position="26"/>
        <end position="45"/>
    </location>
</feature>
<evidence type="ECO:0000256" key="1">
    <source>
        <dbReference type="ARBA" id="ARBA00004377"/>
    </source>
</evidence>
<name>A0A1H0C3R6_9HYPH</name>
<keyword evidence="15" id="KW-1185">Reference proteome</keyword>
<evidence type="ECO:0000256" key="6">
    <source>
        <dbReference type="ARBA" id="ARBA00022692"/>
    </source>
</evidence>
<feature type="region of interest" description="Disordered" evidence="11">
    <location>
        <begin position="1"/>
        <end position="20"/>
    </location>
</feature>
<evidence type="ECO:0000256" key="3">
    <source>
        <dbReference type="ARBA" id="ARBA00022448"/>
    </source>
</evidence>
<keyword evidence="5 9" id="KW-0997">Cell inner membrane</keyword>
<evidence type="ECO:0000256" key="9">
    <source>
        <dbReference type="RuleBase" id="RU365093"/>
    </source>
</evidence>
<dbReference type="AlphaFoldDB" id="A0A1H0C3R6"/>
<keyword evidence="8 9" id="KW-0472">Membrane</keyword>
<keyword evidence="7 9" id="KW-1133">Transmembrane helix</keyword>
<evidence type="ECO:0000256" key="2">
    <source>
        <dbReference type="ARBA" id="ARBA00009477"/>
    </source>
</evidence>
<feature type="domain" description="AprE-like long alpha-helical hairpin" evidence="12">
    <location>
        <begin position="100"/>
        <end position="287"/>
    </location>
</feature>
<evidence type="ECO:0000256" key="7">
    <source>
        <dbReference type="ARBA" id="ARBA00022989"/>
    </source>
</evidence>
<dbReference type="STRING" id="582672.SAMN05216360_10910"/>
<organism evidence="14 15">
    <name type="scientific">Methylobacterium phyllostachyos</name>
    <dbReference type="NCBI Taxonomy" id="582672"/>
    <lineage>
        <taxon>Bacteria</taxon>
        <taxon>Pseudomonadati</taxon>
        <taxon>Pseudomonadota</taxon>
        <taxon>Alphaproteobacteria</taxon>
        <taxon>Hyphomicrobiales</taxon>
        <taxon>Methylobacteriaceae</taxon>
        <taxon>Methylobacterium</taxon>
    </lineage>
</organism>
<dbReference type="OrthoDB" id="9810980at2"/>
<comment type="similarity">
    <text evidence="2 9">Belongs to the membrane fusion protein (MFP) (TC 8.A.1) family.</text>
</comment>
<keyword evidence="3 9" id="KW-0813">Transport</keyword>
<evidence type="ECO:0000256" key="4">
    <source>
        <dbReference type="ARBA" id="ARBA00022475"/>
    </source>
</evidence>
<dbReference type="GO" id="GO:0015031">
    <property type="term" value="P:protein transport"/>
    <property type="evidence" value="ECO:0007669"/>
    <property type="project" value="InterPro"/>
</dbReference>
<accession>A0A1H0C3R6</accession>
<evidence type="ECO:0000259" key="12">
    <source>
        <dbReference type="Pfam" id="PF25994"/>
    </source>
</evidence>
<dbReference type="PANTHER" id="PTHR30386">
    <property type="entry name" value="MEMBRANE FUSION SUBUNIT OF EMRAB-TOLC MULTIDRUG EFFLUX PUMP"/>
    <property type="match status" value="1"/>
</dbReference>
<dbReference type="NCBIfam" id="TIGR01843">
    <property type="entry name" value="type_I_hlyD"/>
    <property type="match status" value="1"/>
</dbReference>
<dbReference type="PANTHER" id="PTHR30386:SF17">
    <property type="entry name" value="ALKALINE PROTEASE SECRETION PROTEIN APRE"/>
    <property type="match status" value="1"/>
</dbReference>
<evidence type="ECO:0000313" key="15">
    <source>
        <dbReference type="Proteomes" id="UP000198704"/>
    </source>
</evidence>
<dbReference type="InterPro" id="IPR050739">
    <property type="entry name" value="MFP"/>
</dbReference>
<protein>
    <recommendedName>
        <fullName evidence="9">Membrane fusion protein (MFP) family protein</fullName>
    </recommendedName>
</protein>
<evidence type="ECO:0000256" key="11">
    <source>
        <dbReference type="SAM" id="MobiDB-lite"/>
    </source>
</evidence>
<keyword evidence="6 9" id="KW-0812">Transmembrane</keyword>
<dbReference type="Gene3D" id="2.40.30.170">
    <property type="match status" value="1"/>
</dbReference>
<dbReference type="GO" id="GO:0005886">
    <property type="term" value="C:plasma membrane"/>
    <property type="evidence" value="ECO:0007669"/>
    <property type="project" value="UniProtKB-SubCell"/>
</dbReference>
<dbReference type="EMBL" id="FNHS01000009">
    <property type="protein sequence ID" value="SDN52508.1"/>
    <property type="molecule type" value="Genomic_DNA"/>
</dbReference>
<dbReference type="Proteomes" id="UP000198704">
    <property type="component" value="Unassembled WGS sequence"/>
</dbReference>
<feature type="coiled-coil region" evidence="10">
    <location>
        <begin position="159"/>
        <end position="193"/>
    </location>
</feature>
<dbReference type="InterPro" id="IPR058982">
    <property type="entry name" value="Beta-barrel_AprE"/>
</dbReference>
<evidence type="ECO:0000256" key="10">
    <source>
        <dbReference type="SAM" id="Coils"/>
    </source>
</evidence>
<keyword evidence="10" id="KW-0175">Coiled coil</keyword>
<evidence type="ECO:0000256" key="5">
    <source>
        <dbReference type="ARBA" id="ARBA00022519"/>
    </source>
</evidence>
<keyword evidence="4 9" id="KW-1003">Cell membrane</keyword>
<reference evidence="15" key="1">
    <citation type="submission" date="2016-10" db="EMBL/GenBank/DDBJ databases">
        <authorList>
            <person name="Varghese N."/>
            <person name="Submissions S."/>
        </authorList>
    </citation>
    <scope>NUCLEOTIDE SEQUENCE [LARGE SCALE GENOMIC DNA]</scope>
    <source>
        <strain evidence="15">BL47</strain>
    </source>
</reference>
<comment type="subcellular location">
    <subcellularLocation>
        <location evidence="1 9">Cell inner membrane</location>
        <topology evidence="1 9">Single-pass membrane protein</topology>
    </subcellularLocation>
</comment>
<evidence type="ECO:0000313" key="14">
    <source>
        <dbReference type="EMBL" id="SDN52508.1"/>
    </source>
</evidence>
<feature type="domain" description="AprE-like beta-barrel" evidence="13">
    <location>
        <begin position="330"/>
        <end position="418"/>
    </location>
</feature>
<dbReference type="InterPro" id="IPR010129">
    <property type="entry name" value="T1SS_HlyD"/>
</dbReference>
<dbReference type="Gene3D" id="2.40.50.100">
    <property type="match status" value="1"/>
</dbReference>
<evidence type="ECO:0000256" key="8">
    <source>
        <dbReference type="ARBA" id="ARBA00023136"/>
    </source>
</evidence>
<sequence length="442" mass="48279">MTEGHDPAVPDADPTAGTRRSLQRHIAGVAAVIAVALGVGAWTAATELSGAIIASGSLVVESNIKKVQHPTGGVVAELPIQEGDRVRAGDLLVRLDATAARATYDSVTKSLWEIAARNARLEAERDGRPDLAIPADLNAAGPEVGRILDGERKLFRFRREALQGQKAQLRERIGQLNEEIKGLVEQAAAKEQETAIIGREYAGVEELWKKNLIQLTRLTSLQRDMSRLKGERGVLVASIAQTRGKVSETELQIIQLEQNLRSEVGKELAENRAKTATLMEQKITAFDQLQRIEIHAPQTGYVHELAVHTRGGVIAPGEPIMLIVPTADSLVVEVRVAPQDIDRLQTGQAAGLRFPSFDQRTTPELNGRVTRIAADVSEDKRTGSFYYLVRLGVSKDELAKLDGAKLMPGMPVEAFIRTADRTVLSYLTKPLVDQARRAFREK</sequence>